<sequence length="52" mass="5907">MIDYKNIDKKIMIGYDYLMERNAVNSCDAWLDAWVGIKAAIIEAQVSNIGEL</sequence>
<gene>
    <name evidence="1" type="ORF">SSCH_1370020</name>
</gene>
<dbReference type="EMBL" id="CDRZ01000043">
    <property type="protein sequence ID" value="CEO87970.1"/>
    <property type="molecule type" value="Genomic_DNA"/>
</dbReference>
<dbReference type="RefSeq" id="WP_156972072.1">
    <property type="nucleotide sequence ID" value="NZ_CDRZ01000043.1"/>
</dbReference>
<dbReference type="Proteomes" id="UP000046155">
    <property type="component" value="Unassembled WGS sequence"/>
</dbReference>
<evidence type="ECO:0000313" key="1">
    <source>
        <dbReference type="EMBL" id="CEO87970.1"/>
    </source>
</evidence>
<reference evidence="2" key="1">
    <citation type="submission" date="2015-01" db="EMBL/GenBank/DDBJ databases">
        <authorList>
            <person name="Manzoor Shahid"/>
            <person name="Zubair Saima"/>
        </authorList>
    </citation>
    <scope>NUCLEOTIDE SEQUENCE [LARGE SCALE GENOMIC DNA]</scope>
    <source>
        <strain evidence="2">Sp3</strain>
    </source>
</reference>
<evidence type="ECO:0000313" key="2">
    <source>
        <dbReference type="Proteomes" id="UP000046155"/>
    </source>
</evidence>
<dbReference type="AlphaFoldDB" id="A0A0B7MD10"/>
<organism evidence="1 2">
    <name type="scientific">Syntrophaceticus schinkii</name>
    <dbReference type="NCBI Taxonomy" id="499207"/>
    <lineage>
        <taxon>Bacteria</taxon>
        <taxon>Bacillati</taxon>
        <taxon>Bacillota</taxon>
        <taxon>Clostridia</taxon>
        <taxon>Thermoanaerobacterales</taxon>
        <taxon>Thermoanaerobacterales Family III. Incertae Sedis</taxon>
        <taxon>Syntrophaceticus</taxon>
    </lineage>
</organism>
<proteinExistence type="predicted"/>
<name>A0A0B7MD10_9FIRM</name>
<keyword evidence="2" id="KW-1185">Reference proteome</keyword>
<protein>
    <submittedName>
        <fullName evidence="1">Uncharacterized protein</fullName>
    </submittedName>
</protein>
<accession>A0A0B7MD10</accession>
<dbReference type="OrthoDB" id="9802055at2"/>